<keyword evidence="2" id="KW-1185">Reference proteome</keyword>
<dbReference type="AlphaFoldDB" id="A0AAV1Z7B6"/>
<proteinExistence type="predicted"/>
<sequence length="150" mass="16480">GYSSSQESTPSTTIPKKLFSDKDLECTSTAEDGSSVVSSTATIPKYQMLKKICLEMRSLAQNISKFVDVIGHLPENCAECGVPMDVKKYKKQCRHIIKGVGDTVDCSREHKIKDKKKKKSPSFLSISSVFSVRTPKGEGELTSKLKMGKS</sequence>
<evidence type="ECO:0000313" key="1">
    <source>
        <dbReference type="EMBL" id="CAL1267505.1"/>
    </source>
</evidence>
<name>A0AAV1Z7B6_9ARAC</name>
<evidence type="ECO:0000313" key="2">
    <source>
        <dbReference type="Proteomes" id="UP001497382"/>
    </source>
</evidence>
<comment type="caution">
    <text evidence="1">The sequence shown here is derived from an EMBL/GenBank/DDBJ whole genome shotgun (WGS) entry which is preliminary data.</text>
</comment>
<feature type="non-terminal residue" evidence="1">
    <location>
        <position position="150"/>
    </location>
</feature>
<accession>A0AAV1Z7B6</accession>
<dbReference type="EMBL" id="CAXIEN010000029">
    <property type="protein sequence ID" value="CAL1267505.1"/>
    <property type="molecule type" value="Genomic_DNA"/>
</dbReference>
<organism evidence="1 2">
    <name type="scientific">Larinioides sclopetarius</name>
    <dbReference type="NCBI Taxonomy" id="280406"/>
    <lineage>
        <taxon>Eukaryota</taxon>
        <taxon>Metazoa</taxon>
        <taxon>Ecdysozoa</taxon>
        <taxon>Arthropoda</taxon>
        <taxon>Chelicerata</taxon>
        <taxon>Arachnida</taxon>
        <taxon>Araneae</taxon>
        <taxon>Araneomorphae</taxon>
        <taxon>Entelegynae</taxon>
        <taxon>Araneoidea</taxon>
        <taxon>Araneidae</taxon>
        <taxon>Larinioides</taxon>
    </lineage>
</organism>
<dbReference type="Proteomes" id="UP001497382">
    <property type="component" value="Unassembled WGS sequence"/>
</dbReference>
<reference evidence="1 2" key="1">
    <citation type="submission" date="2024-04" db="EMBL/GenBank/DDBJ databases">
        <authorList>
            <person name="Rising A."/>
            <person name="Reimegard J."/>
            <person name="Sonavane S."/>
            <person name="Akerstrom W."/>
            <person name="Nylinder S."/>
            <person name="Hedman E."/>
            <person name="Kallberg Y."/>
        </authorList>
    </citation>
    <scope>NUCLEOTIDE SEQUENCE [LARGE SCALE GENOMIC DNA]</scope>
</reference>
<protein>
    <submittedName>
        <fullName evidence="1">Uncharacterized protein</fullName>
    </submittedName>
</protein>
<gene>
    <name evidence="1" type="ORF">LARSCL_LOCUS3705</name>
</gene>
<feature type="non-terminal residue" evidence="1">
    <location>
        <position position="1"/>
    </location>
</feature>